<protein>
    <submittedName>
        <fullName evidence="1">Uncharacterized protein</fullName>
    </submittedName>
</protein>
<feature type="non-terminal residue" evidence="1">
    <location>
        <position position="1"/>
    </location>
</feature>
<proteinExistence type="predicted"/>
<feature type="non-terminal residue" evidence="1">
    <location>
        <position position="103"/>
    </location>
</feature>
<accession>A0A813H3P8</accession>
<reference evidence="1" key="1">
    <citation type="submission" date="2021-02" db="EMBL/GenBank/DDBJ databases">
        <authorList>
            <person name="Dougan E. K."/>
            <person name="Rhodes N."/>
            <person name="Thang M."/>
            <person name="Chan C."/>
        </authorList>
    </citation>
    <scope>NUCLEOTIDE SEQUENCE</scope>
</reference>
<organism evidence="1 2">
    <name type="scientific">Polarella glacialis</name>
    <name type="common">Dinoflagellate</name>
    <dbReference type="NCBI Taxonomy" id="89957"/>
    <lineage>
        <taxon>Eukaryota</taxon>
        <taxon>Sar</taxon>
        <taxon>Alveolata</taxon>
        <taxon>Dinophyceae</taxon>
        <taxon>Suessiales</taxon>
        <taxon>Suessiaceae</taxon>
        <taxon>Polarella</taxon>
    </lineage>
</organism>
<evidence type="ECO:0000313" key="2">
    <source>
        <dbReference type="Proteomes" id="UP000654075"/>
    </source>
</evidence>
<keyword evidence="2" id="KW-1185">Reference proteome</keyword>
<comment type="caution">
    <text evidence="1">The sequence shown here is derived from an EMBL/GenBank/DDBJ whole genome shotgun (WGS) entry which is preliminary data.</text>
</comment>
<evidence type="ECO:0000313" key="1">
    <source>
        <dbReference type="EMBL" id="CAE8632476.1"/>
    </source>
</evidence>
<dbReference type="EMBL" id="CAJNNV010030414">
    <property type="protein sequence ID" value="CAE8632476.1"/>
    <property type="molecule type" value="Genomic_DNA"/>
</dbReference>
<name>A0A813H3P8_POLGL</name>
<dbReference type="Proteomes" id="UP000654075">
    <property type="component" value="Unassembled WGS sequence"/>
</dbReference>
<gene>
    <name evidence="1" type="ORF">PGLA1383_LOCUS48428</name>
</gene>
<dbReference type="AlphaFoldDB" id="A0A813H3P8"/>
<sequence length="103" mass="11130">VTSCAGKPRVLADGLAKRCLWALLCSPGSGRHGMGMARKLWRASRSHLADAWRVLRSNLPPVSFLLHVSRDAVSMLGGHLQRRQGLLCLSFDRGPEAATLGAQ</sequence>